<name>A0A8J5FWZ6_ZINOF</name>
<organism evidence="2 3">
    <name type="scientific">Zingiber officinale</name>
    <name type="common">Ginger</name>
    <name type="synonym">Amomum zingiber</name>
    <dbReference type="NCBI Taxonomy" id="94328"/>
    <lineage>
        <taxon>Eukaryota</taxon>
        <taxon>Viridiplantae</taxon>
        <taxon>Streptophyta</taxon>
        <taxon>Embryophyta</taxon>
        <taxon>Tracheophyta</taxon>
        <taxon>Spermatophyta</taxon>
        <taxon>Magnoliopsida</taxon>
        <taxon>Liliopsida</taxon>
        <taxon>Zingiberales</taxon>
        <taxon>Zingiberaceae</taxon>
        <taxon>Zingiber</taxon>
    </lineage>
</organism>
<evidence type="ECO:0000313" key="2">
    <source>
        <dbReference type="EMBL" id="KAG6497405.1"/>
    </source>
</evidence>
<gene>
    <name evidence="2" type="ORF">ZIOFF_045304</name>
</gene>
<dbReference type="EMBL" id="JACMSC010000012">
    <property type="protein sequence ID" value="KAG6497405.1"/>
    <property type="molecule type" value="Genomic_DNA"/>
</dbReference>
<proteinExistence type="predicted"/>
<protein>
    <submittedName>
        <fullName evidence="2">Uncharacterized protein</fullName>
    </submittedName>
</protein>
<evidence type="ECO:0000313" key="3">
    <source>
        <dbReference type="Proteomes" id="UP000734854"/>
    </source>
</evidence>
<accession>A0A8J5FWZ6</accession>
<reference evidence="2 3" key="1">
    <citation type="submission" date="2020-08" db="EMBL/GenBank/DDBJ databases">
        <title>Plant Genome Project.</title>
        <authorList>
            <person name="Zhang R.-G."/>
        </authorList>
    </citation>
    <scope>NUCLEOTIDE SEQUENCE [LARGE SCALE GENOMIC DNA]</scope>
    <source>
        <tissue evidence="2">Rhizome</tissue>
    </source>
</reference>
<sequence>MRKGKKLVAKREGKETRDGGKGEKEGKEACGGGGSVVKERRLGDASEAVNVANGHMVCGCDNVAYCRNAEMYSDIVSDKLKRWVNVCSDILY</sequence>
<comment type="caution">
    <text evidence="2">The sequence shown here is derived from an EMBL/GenBank/DDBJ whole genome shotgun (WGS) entry which is preliminary data.</text>
</comment>
<dbReference type="AlphaFoldDB" id="A0A8J5FWZ6"/>
<feature type="compositionally biased region" description="Basic and acidic residues" evidence="1">
    <location>
        <begin position="9"/>
        <end position="28"/>
    </location>
</feature>
<feature type="region of interest" description="Disordered" evidence="1">
    <location>
        <begin position="1"/>
        <end position="35"/>
    </location>
</feature>
<evidence type="ECO:0000256" key="1">
    <source>
        <dbReference type="SAM" id="MobiDB-lite"/>
    </source>
</evidence>
<keyword evidence="3" id="KW-1185">Reference proteome</keyword>
<dbReference type="Proteomes" id="UP000734854">
    <property type="component" value="Unassembled WGS sequence"/>
</dbReference>